<dbReference type="AlphaFoldDB" id="A0A0N9VSX4"/>
<dbReference type="Pfam" id="PF07885">
    <property type="entry name" value="Ion_trans_2"/>
    <property type="match status" value="1"/>
</dbReference>
<organism evidence="3 4">
    <name type="scientific">Acinetobacter equi</name>
    <dbReference type="NCBI Taxonomy" id="1324350"/>
    <lineage>
        <taxon>Bacteria</taxon>
        <taxon>Pseudomonadati</taxon>
        <taxon>Pseudomonadota</taxon>
        <taxon>Gammaproteobacteria</taxon>
        <taxon>Moraxellales</taxon>
        <taxon>Moraxellaceae</taxon>
        <taxon>Acinetobacter</taxon>
    </lineage>
</organism>
<gene>
    <name evidence="3" type="ORF">AOY20_01910</name>
</gene>
<feature type="domain" description="Potassium channel" evidence="2">
    <location>
        <begin position="144"/>
        <end position="223"/>
    </location>
</feature>
<evidence type="ECO:0000256" key="1">
    <source>
        <dbReference type="SAM" id="Phobius"/>
    </source>
</evidence>
<dbReference type="STRING" id="1324350.AOY20_01910"/>
<accession>A0A0N9VSX4</accession>
<name>A0A0N9VSX4_9GAMM</name>
<dbReference type="Gene3D" id="1.10.287.70">
    <property type="match status" value="1"/>
</dbReference>
<feature type="transmembrane region" description="Helical" evidence="1">
    <location>
        <begin position="199"/>
        <end position="223"/>
    </location>
</feature>
<proteinExistence type="predicted"/>
<keyword evidence="1" id="KW-0472">Membrane</keyword>
<dbReference type="SUPFAM" id="SSF81324">
    <property type="entry name" value="Voltage-gated potassium channels"/>
    <property type="match status" value="1"/>
</dbReference>
<evidence type="ECO:0000313" key="3">
    <source>
        <dbReference type="EMBL" id="ALH96647.1"/>
    </source>
</evidence>
<keyword evidence="1" id="KW-1133">Transmembrane helix</keyword>
<dbReference type="EMBL" id="CP012808">
    <property type="protein sequence ID" value="ALH96647.1"/>
    <property type="molecule type" value="Genomic_DNA"/>
</dbReference>
<evidence type="ECO:0000313" key="4">
    <source>
        <dbReference type="Proteomes" id="UP000064939"/>
    </source>
</evidence>
<feature type="transmembrane region" description="Helical" evidence="1">
    <location>
        <begin position="109"/>
        <end position="128"/>
    </location>
</feature>
<dbReference type="Proteomes" id="UP000064939">
    <property type="component" value="Chromosome"/>
</dbReference>
<keyword evidence="4" id="KW-1185">Reference proteome</keyword>
<feature type="transmembrane region" description="Helical" evidence="1">
    <location>
        <begin position="20"/>
        <end position="42"/>
    </location>
</feature>
<keyword evidence="1" id="KW-0812">Transmembrane</keyword>
<reference evidence="3 4" key="1">
    <citation type="journal article" date="2015" name="Int. J. Syst. Evol. Microbiol.">
        <title>Acinetobacter equi sp. nov. isolated from horse faeces.</title>
        <authorList>
            <person name="Poppel M.T."/>
            <person name="Skiebe E."/>
            <person name="Laue M."/>
            <person name="Bergmann H."/>
            <person name="Ebersberger I."/>
            <person name="Garn T."/>
            <person name="Fruth A."/>
            <person name="Baumgardt S."/>
            <person name="Busse H.J."/>
            <person name="Wilharm G."/>
        </authorList>
    </citation>
    <scope>NUCLEOTIDE SEQUENCE [LARGE SCALE GENOMIC DNA]</scope>
    <source>
        <strain evidence="3 4">114</strain>
    </source>
</reference>
<feature type="transmembrane region" description="Helical" evidence="1">
    <location>
        <begin position="140"/>
        <end position="161"/>
    </location>
</feature>
<protein>
    <recommendedName>
        <fullName evidence="2">Potassium channel domain-containing protein</fullName>
    </recommendedName>
</protein>
<dbReference type="InterPro" id="IPR013099">
    <property type="entry name" value="K_chnl_dom"/>
</dbReference>
<feature type="transmembrane region" description="Helical" evidence="1">
    <location>
        <begin position="54"/>
        <end position="72"/>
    </location>
</feature>
<feature type="transmembrane region" description="Helical" evidence="1">
    <location>
        <begin position="79"/>
        <end position="97"/>
    </location>
</feature>
<sequence length="232" mass="26878">MLKNFKSYILDRKKPLTKILNFLIIIASLILVFIISLEAFRHDSFLAHSIYFDIQFWICIYFTLNFFIFLFLSDHKFKFLAKYSIIFFLCIPYLTILDYTSIQLTQQQIYLIGFIPLIRGGVALIVLLHLMMERNSTALFISYLLILSAIIYSLSLIFFIFEREVNYQVQTFGDALWWAGMTVTTVGSNIVPLTNVGKIVTTVLAATGMTTFPIFTVYFTTIVNRLSKTDKK</sequence>
<dbReference type="KEGG" id="aei:AOY20_01910"/>
<evidence type="ECO:0000259" key="2">
    <source>
        <dbReference type="Pfam" id="PF07885"/>
    </source>
</evidence>